<feature type="transmembrane region" description="Helical" evidence="6">
    <location>
        <begin position="270"/>
        <end position="287"/>
    </location>
</feature>
<proteinExistence type="inferred from homology"/>
<evidence type="ECO:0000259" key="7">
    <source>
        <dbReference type="Pfam" id="PF00892"/>
    </source>
</evidence>
<evidence type="ECO:0000313" key="8">
    <source>
        <dbReference type="EMBL" id="MEW9267206.1"/>
    </source>
</evidence>
<evidence type="ECO:0000256" key="4">
    <source>
        <dbReference type="ARBA" id="ARBA00022989"/>
    </source>
</evidence>
<feature type="transmembrane region" description="Helical" evidence="6">
    <location>
        <begin position="214"/>
        <end position="236"/>
    </location>
</feature>
<accession>A0ABV3PC38</accession>
<feature type="transmembrane region" description="Helical" evidence="6">
    <location>
        <begin position="147"/>
        <end position="168"/>
    </location>
</feature>
<comment type="similarity">
    <text evidence="2">Belongs to the EamA transporter family.</text>
</comment>
<keyword evidence="4 6" id="KW-1133">Transmembrane helix</keyword>
<evidence type="ECO:0000256" key="6">
    <source>
        <dbReference type="SAM" id="Phobius"/>
    </source>
</evidence>
<dbReference type="PANTHER" id="PTHR32322">
    <property type="entry name" value="INNER MEMBRANE TRANSPORTER"/>
    <property type="match status" value="1"/>
</dbReference>
<dbReference type="InterPro" id="IPR050638">
    <property type="entry name" value="AA-Vitamin_Transporters"/>
</dbReference>
<keyword evidence="5 6" id="KW-0472">Membrane</keyword>
<dbReference type="RefSeq" id="WP_367640449.1">
    <property type="nucleotide sequence ID" value="NZ_JBFNQN010000016.1"/>
</dbReference>
<feature type="domain" description="EamA" evidence="7">
    <location>
        <begin position="7"/>
        <end position="138"/>
    </location>
</feature>
<dbReference type="SUPFAM" id="SSF103481">
    <property type="entry name" value="Multidrug resistance efflux transporter EmrE"/>
    <property type="match status" value="2"/>
</dbReference>
<feature type="transmembrane region" description="Helical" evidence="6">
    <location>
        <begin position="12"/>
        <end position="33"/>
    </location>
</feature>
<feature type="transmembrane region" description="Helical" evidence="6">
    <location>
        <begin position="70"/>
        <end position="92"/>
    </location>
</feature>
<dbReference type="EMBL" id="JBFNQN010000016">
    <property type="protein sequence ID" value="MEW9267206.1"/>
    <property type="molecule type" value="Genomic_DNA"/>
</dbReference>
<comment type="caution">
    <text evidence="8">The sequence shown here is derived from an EMBL/GenBank/DDBJ whole genome shotgun (WGS) entry which is preliminary data.</text>
</comment>
<name>A0ABV3PC38_9ACTN</name>
<evidence type="ECO:0000313" key="9">
    <source>
        <dbReference type="Proteomes" id="UP001555826"/>
    </source>
</evidence>
<sequence length="302" mass="30320">MSTSSHSGVLRGAALVVVWSSGFLSAELGAAHAAPGTLLAWRCLVTAVVLAPWLPVACRLLDRRDWVRQAVVGVLCQALYLTGVVHAAAAGVPAGTSALVASLQPALVLVAAALAAGRRLTRTQAGGLLLGTAGVALTAVADLGSGTALVAMALPFGAMLALTAGTLLQERWSRPPGSSVPLMPGLAVQALVTAGFAVGSAAPAGHLVPPVAPGFWVAVGWGVVAGISSYALYYVVTARDGADRASTLLYLTPAVTTLWAVPTLGRTPPALTLLGLVVSGAAVALLQHSHRCSERVRVASSG</sequence>
<feature type="transmembrane region" description="Helical" evidence="6">
    <location>
        <begin position="248"/>
        <end position="264"/>
    </location>
</feature>
<reference evidence="8 9" key="1">
    <citation type="submission" date="2024-07" db="EMBL/GenBank/DDBJ databases">
        <authorList>
            <person name="Thanompreechachai J."/>
            <person name="Duangmal K."/>
        </authorList>
    </citation>
    <scope>NUCLEOTIDE SEQUENCE [LARGE SCALE GENOMIC DNA]</scope>
    <source>
        <strain evidence="8 9">KCTC 19886</strain>
    </source>
</reference>
<organism evidence="8 9">
    <name type="scientific">Kineococcus endophyticus</name>
    <dbReference type="NCBI Taxonomy" id="1181883"/>
    <lineage>
        <taxon>Bacteria</taxon>
        <taxon>Bacillati</taxon>
        <taxon>Actinomycetota</taxon>
        <taxon>Actinomycetes</taxon>
        <taxon>Kineosporiales</taxon>
        <taxon>Kineosporiaceae</taxon>
        <taxon>Kineococcus</taxon>
    </lineage>
</organism>
<feature type="transmembrane region" description="Helical" evidence="6">
    <location>
        <begin position="98"/>
        <end position="116"/>
    </location>
</feature>
<evidence type="ECO:0000256" key="1">
    <source>
        <dbReference type="ARBA" id="ARBA00004141"/>
    </source>
</evidence>
<keyword evidence="9" id="KW-1185">Reference proteome</keyword>
<feature type="transmembrane region" description="Helical" evidence="6">
    <location>
        <begin position="123"/>
        <end position="141"/>
    </location>
</feature>
<feature type="transmembrane region" description="Helical" evidence="6">
    <location>
        <begin position="180"/>
        <end position="202"/>
    </location>
</feature>
<dbReference type="Proteomes" id="UP001555826">
    <property type="component" value="Unassembled WGS sequence"/>
</dbReference>
<protein>
    <submittedName>
        <fullName evidence="8">DMT family transporter</fullName>
    </submittedName>
</protein>
<dbReference type="Pfam" id="PF00892">
    <property type="entry name" value="EamA"/>
    <property type="match status" value="1"/>
</dbReference>
<dbReference type="PANTHER" id="PTHR32322:SF2">
    <property type="entry name" value="EAMA DOMAIN-CONTAINING PROTEIN"/>
    <property type="match status" value="1"/>
</dbReference>
<comment type="subcellular location">
    <subcellularLocation>
        <location evidence="1">Membrane</location>
        <topology evidence="1">Multi-pass membrane protein</topology>
    </subcellularLocation>
</comment>
<dbReference type="InterPro" id="IPR037185">
    <property type="entry name" value="EmrE-like"/>
</dbReference>
<dbReference type="InterPro" id="IPR000620">
    <property type="entry name" value="EamA_dom"/>
</dbReference>
<feature type="transmembrane region" description="Helical" evidence="6">
    <location>
        <begin position="39"/>
        <end position="58"/>
    </location>
</feature>
<keyword evidence="3 6" id="KW-0812">Transmembrane</keyword>
<gene>
    <name evidence="8" type="ORF">AB1207_20845</name>
</gene>
<evidence type="ECO:0000256" key="3">
    <source>
        <dbReference type="ARBA" id="ARBA00022692"/>
    </source>
</evidence>
<evidence type="ECO:0000256" key="2">
    <source>
        <dbReference type="ARBA" id="ARBA00007362"/>
    </source>
</evidence>
<evidence type="ECO:0000256" key="5">
    <source>
        <dbReference type="ARBA" id="ARBA00023136"/>
    </source>
</evidence>